<feature type="domain" description="Glycine transporter" evidence="8">
    <location>
        <begin position="99"/>
        <end position="173"/>
    </location>
</feature>
<feature type="transmembrane region" description="Helical" evidence="7">
    <location>
        <begin position="66"/>
        <end position="86"/>
    </location>
</feature>
<evidence type="ECO:0000256" key="7">
    <source>
        <dbReference type="SAM" id="Phobius"/>
    </source>
</evidence>
<feature type="transmembrane region" description="Helical" evidence="7">
    <location>
        <begin position="98"/>
        <end position="116"/>
    </location>
</feature>
<feature type="transmembrane region" description="Helical" evidence="7">
    <location>
        <begin position="37"/>
        <end position="54"/>
    </location>
</feature>
<protein>
    <submittedName>
        <fullName evidence="10">TRIC cation channel family protein</fullName>
    </submittedName>
</protein>
<dbReference type="Proteomes" id="UP000642876">
    <property type="component" value="Unassembled WGS sequence"/>
</dbReference>
<evidence type="ECO:0000259" key="8">
    <source>
        <dbReference type="Pfam" id="PF03458"/>
    </source>
</evidence>
<feature type="transmembrane region" description="Helical" evidence="7">
    <location>
        <begin position="12"/>
        <end position="30"/>
    </location>
</feature>
<dbReference type="EMBL" id="JACMYE010000001">
    <property type="protein sequence ID" value="MBC3177858.1"/>
    <property type="molecule type" value="Genomic_DNA"/>
</dbReference>
<keyword evidence="12" id="KW-1185">Reference proteome</keyword>
<comment type="similarity">
    <text evidence="2">Belongs to the UPF0126 family.</text>
</comment>
<feature type="transmembrane region" description="Helical" evidence="7">
    <location>
        <begin position="122"/>
        <end position="145"/>
    </location>
</feature>
<evidence type="ECO:0000313" key="10">
    <source>
        <dbReference type="EMBL" id="QNP89706.1"/>
    </source>
</evidence>
<dbReference type="RefSeq" id="WP_171192848.1">
    <property type="nucleotide sequence ID" value="NZ_CP061032.1"/>
</dbReference>
<evidence type="ECO:0000313" key="11">
    <source>
        <dbReference type="Proteomes" id="UP000516235"/>
    </source>
</evidence>
<comment type="subcellular location">
    <subcellularLocation>
        <location evidence="1">Cell membrane</location>
        <topology evidence="1">Multi-pass membrane protein</topology>
    </subcellularLocation>
</comment>
<dbReference type="AlphaFoldDB" id="A0A7H0JXE0"/>
<keyword evidence="5 7" id="KW-1133">Transmembrane helix</keyword>
<evidence type="ECO:0000313" key="12">
    <source>
        <dbReference type="Proteomes" id="UP000642876"/>
    </source>
</evidence>
<evidence type="ECO:0000256" key="3">
    <source>
        <dbReference type="ARBA" id="ARBA00022475"/>
    </source>
</evidence>
<feature type="transmembrane region" description="Helical" evidence="7">
    <location>
        <begin position="157"/>
        <end position="175"/>
    </location>
</feature>
<feature type="transmembrane region" description="Helical" evidence="7">
    <location>
        <begin position="181"/>
        <end position="200"/>
    </location>
</feature>
<dbReference type="EMBL" id="CP061032">
    <property type="protein sequence ID" value="QNP89706.1"/>
    <property type="molecule type" value="Genomic_DNA"/>
</dbReference>
<proteinExistence type="inferred from homology"/>
<feature type="domain" description="Glycine transporter" evidence="8">
    <location>
        <begin position="13"/>
        <end position="85"/>
    </location>
</feature>
<gene>
    <name evidence="9" type="ORF">H7348_00810</name>
    <name evidence="10" type="ORF">IAU68_08390</name>
</gene>
<evidence type="ECO:0000256" key="5">
    <source>
        <dbReference type="ARBA" id="ARBA00022989"/>
    </source>
</evidence>
<name>A0A7H0JXE0_9CORY</name>
<evidence type="ECO:0000256" key="6">
    <source>
        <dbReference type="ARBA" id="ARBA00023136"/>
    </source>
</evidence>
<keyword evidence="3" id="KW-1003">Cell membrane</keyword>
<accession>A0A7H0JXE0</accession>
<evidence type="ECO:0000256" key="2">
    <source>
        <dbReference type="ARBA" id="ARBA00008193"/>
    </source>
</evidence>
<organism evidence="10 11">
    <name type="scientific">Corynebacterium lujinxingii</name>
    <dbReference type="NCBI Taxonomy" id="2763010"/>
    <lineage>
        <taxon>Bacteria</taxon>
        <taxon>Bacillati</taxon>
        <taxon>Actinomycetota</taxon>
        <taxon>Actinomycetes</taxon>
        <taxon>Mycobacteriales</taxon>
        <taxon>Corynebacteriaceae</taxon>
        <taxon>Corynebacterium</taxon>
    </lineage>
</organism>
<evidence type="ECO:0000313" key="9">
    <source>
        <dbReference type="EMBL" id="MBC3177858.1"/>
    </source>
</evidence>
<dbReference type="PANTHER" id="PTHR30506">
    <property type="entry name" value="INNER MEMBRANE PROTEIN"/>
    <property type="match status" value="1"/>
</dbReference>
<dbReference type="Pfam" id="PF03458">
    <property type="entry name" value="Gly_transporter"/>
    <property type="match status" value="2"/>
</dbReference>
<sequence length="271" mass="29205">MELSDFAGDLYFVLEYTGVLLAATVGGTVAKRMNFDIVGFAFIALISSLSGGFIRDAILNDGPAAALTNPGYLITATIGGAIAYTVTLKGRLWENFRFYADIVTIGVWAVAGTLKGLVADLNWVPCILLAVITATGGTAMRDIVLRQVPALFTSQKMTVFPAIISSAIMLGFNHFDLVWQGMLAAAVAAPIFAVAVYFGGDRFSFFATKEIERPLEEKLGYALGVKTDIRHPVESGEHVTQALEEATDDQLLGAIRLYLQNEVRERSKAKA</sequence>
<dbReference type="KEGG" id="cluj:IAU68_08390"/>
<dbReference type="PANTHER" id="PTHR30506:SF3">
    <property type="entry name" value="UPF0126 INNER MEMBRANE PROTEIN YADS-RELATED"/>
    <property type="match status" value="1"/>
</dbReference>
<dbReference type="InterPro" id="IPR005115">
    <property type="entry name" value="Gly_transporter"/>
</dbReference>
<reference evidence="11 12" key="1">
    <citation type="submission" date="2020-08" db="EMBL/GenBank/DDBJ databases">
        <title>novel species in genus Corynebacterium.</title>
        <authorList>
            <person name="Zhang G."/>
        </authorList>
    </citation>
    <scope>NUCLEOTIDE SEQUENCE [LARGE SCALE GENOMIC DNA]</scope>
    <source>
        <strain evidence="11 12">zg-917</strain>
        <strain evidence="10">Zg-917</strain>
    </source>
</reference>
<evidence type="ECO:0000256" key="4">
    <source>
        <dbReference type="ARBA" id="ARBA00022692"/>
    </source>
</evidence>
<dbReference type="Proteomes" id="UP000516235">
    <property type="component" value="Chromosome"/>
</dbReference>
<dbReference type="GO" id="GO:0005886">
    <property type="term" value="C:plasma membrane"/>
    <property type="evidence" value="ECO:0007669"/>
    <property type="project" value="UniProtKB-SubCell"/>
</dbReference>
<keyword evidence="4 7" id="KW-0812">Transmembrane</keyword>
<evidence type="ECO:0000256" key="1">
    <source>
        <dbReference type="ARBA" id="ARBA00004651"/>
    </source>
</evidence>
<keyword evidence="6 7" id="KW-0472">Membrane</keyword>